<evidence type="ECO:0000256" key="3">
    <source>
        <dbReference type="SAM" id="Coils"/>
    </source>
</evidence>
<gene>
    <name evidence="5" type="ORF">KP509_01G111500</name>
</gene>
<keyword evidence="2 3" id="KW-0175">Coiled coil</keyword>
<protein>
    <submittedName>
        <fullName evidence="5">Uncharacterized protein</fullName>
    </submittedName>
</protein>
<dbReference type="OrthoDB" id="1926355at2759"/>
<evidence type="ECO:0000256" key="2">
    <source>
        <dbReference type="ARBA" id="ARBA00023054"/>
    </source>
</evidence>
<evidence type="ECO:0000313" key="5">
    <source>
        <dbReference type="EMBL" id="KAH7447551.1"/>
    </source>
</evidence>
<feature type="coiled-coil region" evidence="3">
    <location>
        <begin position="141"/>
        <end position="210"/>
    </location>
</feature>
<dbReference type="Proteomes" id="UP000825935">
    <property type="component" value="Chromosome 1"/>
</dbReference>
<feature type="compositionally biased region" description="Low complexity" evidence="4">
    <location>
        <begin position="608"/>
        <end position="627"/>
    </location>
</feature>
<dbReference type="AlphaFoldDB" id="A0A8T2VGD3"/>
<dbReference type="PANTHER" id="PTHR31580">
    <property type="entry name" value="FILAMENT-LIKE PLANT PROTEIN 4"/>
    <property type="match status" value="1"/>
</dbReference>
<accession>A0A8T2VGD3</accession>
<comment type="caution">
    <text evidence="5">The sequence shown here is derived from an EMBL/GenBank/DDBJ whole genome shotgun (WGS) entry which is preliminary data.</text>
</comment>
<feature type="coiled-coil region" evidence="3">
    <location>
        <begin position="511"/>
        <end position="593"/>
    </location>
</feature>
<comment type="similarity">
    <text evidence="1">Belongs to the FPP family.</text>
</comment>
<feature type="compositionally biased region" description="Basic and acidic residues" evidence="4">
    <location>
        <begin position="323"/>
        <end position="341"/>
    </location>
</feature>
<evidence type="ECO:0000256" key="1">
    <source>
        <dbReference type="ARBA" id="ARBA00005921"/>
    </source>
</evidence>
<reference evidence="5" key="1">
    <citation type="submission" date="2021-08" db="EMBL/GenBank/DDBJ databases">
        <title>WGS assembly of Ceratopteris richardii.</title>
        <authorList>
            <person name="Marchant D.B."/>
            <person name="Chen G."/>
            <person name="Jenkins J."/>
            <person name="Shu S."/>
            <person name="Leebens-Mack J."/>
            <person name="Grimwood J."/>
            <person name="Schmutz J."/>
            <person name="Soltis P."/>
            <person name="Soltis D."/>
            <person name="Chen Z.-H."/>
        </authorList>
    </citation>
    <scope>NUCLEOTIDE SEQUENCE</scope>
    <source>
        <strain evidence="5">Whitten #5841</strain>
        <tissue evidence="5">Leaf</tissue>
    </source>
</reference>
<evidence type="ECO:0000313" key="6">
    <source>
        <dbReference type="Proteomes" id="UP000825935"/>
    </source>
</evidence>
<dbReference type="InterPro" id="IPR008587">
    <property type="entry name" value="FPP_plant"/>
</dbReference>
<dbReference type="OMA" id="MKQPAKE"/>
<feature type="region of interest" description="Disordered" evidence="4">
    <location>
        <begin position="605"/>
        <end position="627"/>
    </location>
</feature>
<name>A0A8T2VGD3_CERRI</name>
<dbReference type="PANTHER" id="PTHR31580:SF49">
    <property type="entry name" value="FILAMENT-LIKE PLANT PROTEIN 3"/>
    <property type="match status" value="1"/>
</dbReference>
<dbReference type="Pfam" id="PF05911">
    <property type="entry name" value="FPP"/>
    <property type="match status" value="2"/>
</dbReference>
<sequence length="805" mass="91113">MTIDPPSYYSSPQYEDYQDILGNLPRHSDNADDGTVNRDDYEERVKVLTDKLSTALMDAASKYHFARQHAKIADEAVSSWQTLLAEVSIMQEQWEAIIEKKLVTEDMVMYLDGALNECKAQIRRMHEEQEGHIHRAIMKKSEEWDELRNELRDGISALEQQCLDKNIEYEVASRSLAEQACTIHRMRDSLAKAQAQVNMLQIRLEYSEKEKAAFKYELSVVYKELEARNMEKGLSERDADATYKRHSEDAKKIAEVEVECENLQKLIKKIPSQPSIISDMKLAEGLGDEKTELCRKSGKRNVLPVETTSQSAQAFRQEDDNDNNQRRGPPDHYSSSEDLRQKTSKSKSSTAAEMIASDVVSNQSVRMDCHLSENQRLEEELTKANAETVALDVYIEADSERFNRIEEESVQLRLVKWEPKTTLHEGRKEIELLDAEHSKAGQKLQSLQLKHNEETQGRRSEISEAEQRLAGLQSHLTSVEFNKKLGENQLNEKSGVKSDQETQLRSCQSELGESTCELDGLRKELLKMERRNLELEEMCKELKEELELKSRLSCPECFACDEKEIELWRELEIAAASEKLAECEYNILILEQQLQALVSPKGYPHNIPQVPQSSEEPSSSPLVGSSSKWSCLSRQSSSISQDNIAGSSSSARLNEPKDCISNVGLERTNDSPRDPPSNFASEVLDLGLTSLSTAESTSRRKVFETFDDSVPVQQDNRAVVQMPYSLETSLPMQEDNIAVVQMPSSLEAESIASKKTALPTTRNKGSRGVFGRVVVPNPMNETRSSPADKHISTLSKFFSRTKTRN</sequence>
<keyword evidence="6" id="KW-1185">Reference proteome</keyword>
<proteinExistence type="inferred from homology"/>
<evidence type="ECO:0000256" key="4">
    <source>
        <dbReference type="SAM" id="MobiDB-lite"/>
    </source>
</evidence>
<dbReference type="EMBL" id="CM035406">
    <property type="protein sequence ID" value="KAH7447551.1"/>
    <property type="molecule type" value="Genomic_DNA"/>
</dbReference>
<organism evidence="5 6">
    <name type="scientific">Ceratopteris richardii</name>
    <name type="common">Triangle waterfern</name>
    <dbReference type="NCBI Taxonomy" id="49495"/>
    <lineage>
        <taxon>Eukaryota</taxon>
        <taxon>Viridiplantae</taxon>
        <taxon>Streptophyta</taxon>
        <taxon>Embryophyta</taxon>
        <taxon>Tracheophyta</taxon>
        <taxon>Polypodiopsida</taxon>
        <taxon>Polypodiidae</taxon>
        <taxon>Polypodiales</taxon>
        <taxon>Pteridineae</taxon>
        <taxon>Pteridaceae</taxon>
        <taxon>Parkerioideae</taxon>
        <taxon>Ceratopteris</taxon>
    </lineage>
</organism>
<feature type="region of interest" description="Disordered" evidence="4">
    <location>
        <begin position="297"/>
        <end position="352"/>
    </location>
</feature>